<evidence type="ECO:0000259" key="11">
    <source>
        <dbReference type="PROSITE" id="PS51011"/>
    </source>
</evidence>
<feature type="compositionally biased region" description="Basic and acidic residues" evidence="10">
    <location>
        <begin position="718"/>
        <end position="729"/>
    </location>
</feature>
<feature type="compositionally biased region" description="Basic and acidic residues" evidence="10">
    <location>
        <begin position="1050"/>
        <end position="1060"/>
    </location>
</feature>
<keyword evidence="13" id="KW-1185">Reference proteome</keyword>
<dbReference type="PANTHER" id="PTHR13964">
    <property type="entry name" value="RBP-RELATED"/>
    <property type="match status" value="1"/>
</dbReference>
<keyword evidence="1" id="KW-1017">Isopeptide bond</keyword>
<dbReference type="SUPFAM" id="SSF63748">
    <property type="entry name" value="Tudor/PWWP/MBT"/>
    <property type="match status" value="1"/>
</dbReference>
<feature type="compositionally biased region" description="Polar residues" evidence="10">
    <location>
        <begin position="854"/>
        <end position="870"/>
    </location>
</feature>
<feature type="compositionally biased region" description="Acidic residues" evidence="10">
    <location>
        <begin position="707"/>
        <end position="717"/>
    </location>
</feature>
<feature type="compositionally biased region" description="Basic and acidic residues" evidence="10">
    <location>
        <begin position="1479"/>
        <end position="1491"/>
    </location>
</feature>
<feature type="compositionally biased region" description="Polar residues" evidence="10">
    <location>
        <begin position="888"/>
        <end position="901"/>
    </location>
</feature>
<evidence type="ECO:0000256" key="1">
    <source>
        <dbReference type="ARBA" id="ARBA00022499"/>
    </source>
</evidence>
<dbReference type="SMART" id="SM00501">
    <property type="entry name" value="BRIGHT"/>
    <property type="match status" value="1"/>
</dbReference>
<keyword evidence="3" id="KW-0832">Ubl conjugation</keyword>
<dbReference type="Gene3D" id="1.10.150.60">
    <property type="entry name" value="ARID DNA-binding domain"/>
    <property type="match status" value="1"/>
</dbReference>
<feature type="region of interest" description="Disordered" evidence="10">
    <location>
        <begin position="1649"/>
        <end position="1671"/>
    </location>
</feature>
<dbReference type="InterPro" id="IPR051232">
    <property type="entry name" value="ARID/SWI1_ChromRemod"/>
</dbReference>
<keyword evidence="2" id="KW-0597">Phosphoprotein</keyword>
<feature type="compositionally biased region" description="Pro residues" evidence="10">
    <location>
        <begin position="828"/>
        <end position="838"/>
    </location>
</feature>
<gene>
    <name evidence="12" type="ORF">KP79_PYT10716</name>
</gene>
<feature type="compositionally biased region" description="Basic and acidic residues" evidence="10">
    <location>
        <begin position="1244"/>
        <end position="1254"/>
    </location>
</feature>
<reference evidence="12 13" key="1">
    <citation type="journal article" date="2017" name="Nat. Ecol. Evol.">
        <title>Scallop genome provides insights into evolution of bilaterian karyotype and development.</title>
        <authorList>
            <person name="Wang S."/>
            <person name="Zhang J."/>
            <person name="Jiao W."/>
            <person name="Li J."/>
            <person name="Xun X."/>
            <person name="Sun Y."/>
            <person name="Guo X."/>
            <person name="Huan P."/>
            <person name="Dong B."/>
            <person name="Zhang L."/>
            <person name="Hu X."/>
            <person name="Sun X."/>
            <person name="Wang J."/>
            <person name="Zhao C."/>
            <person name="Wang Y."/>
            <person name="Wang D."/>
            <person name="Huang X."/>
            <person name="Wang R."/>
            <person name="Lv J."/>
            <person name="Li Y."/>
            <person name="Zhang Z."/>
            <person name="Liu B."/>
            <person name="Lu W."/>
            <person name="Hui Y."/>
            <person name="Liang J."/>
            <person name="Zhou Z."/>
            <person name="Hou R."/>
            <person name="Li X."/>
            <person name="Liu Y."/>
            <person name="Li H."/>
            <person name="Ning X."/>
            <person name="Lin Y."/>
            <person name="Zhao L."/>
            <person name="Xing Q."/>
            <person name="Dou J."/>
            <person name="Li Y."/>
            <person name="Mao J."/>
            <person name="Guo H."/>
            <person name="Dou H."/>
            <person name="Li T."/>
            <person name="Mu C."/>
            <person name="Jiang W."/>
            <person name="Fu Q."/>
            <person name="Fu X."/>
            <person name="Miao Y."/>
            <person name="Liu J."/>
            <person name="Yu Q."/>
            <person name="Li R."/>
            <person name="Liao H."/>
            <person name="Li X."/>
            <person name="Kong Y."/>
            <person name="Jiang Z."/>
            <person name="Chourrout D."/>
            <person name="Li R."/>
            <person name="Bao Z."/>
        </authorList>
    </citation>
    <scope>NUCLEOTIDE SEQUENCE [LARGE SCALE GENOMIC DNA]</scope>
    <source>
        <strain evidence="12 13">PY_sf001</strain>
    </source>
</reference>
<evidence type="ECO:0000256" key="9">
    <source>
        <dbReference type="SAM" id="Coils"/>
    </source>
</evidence>
<evidence type="ECO:0000256" key="4">
    <source>
        <dbReference type="ARBA" id="ARBA00022853"/>
    </source>
</evidence>
<feature type="region of interest" description="Disordered" evidence="10">
    <location>
        <begin position="1229"/>
        <end position="1272"/>
    </location>
</feature>
<feature type="compositionally biased region" description="Polar residues" evidence="10">
    <location>
        <begin position="1437"/>
        <end position="1451"/>
    </location>
</feature>
<dbReference type="PANTHER" id="PTHR13964:SF27">
    <property type="entry name" value="HAT-TRICK, ISOFORM D"/>
    <property type="match status" value="1"/>
</dbReference>
<name>A0A210PPK4_MIZYE</name>
<evidence type="ECO:0000313" key="12">
    <source>
        <dbReference type="EMBL" id="OWF38408.1"/>
    </source>
</evidence>
<dbReference type="InterPro" id="IPR001606">
    <property type="entry name" value="ARID_dom"/>
</dbReference>
<dbReference type="InterPro" id="IPR002999">
    <property type="entry name" value="Tudor"/>
</dbReference>
<organism evidence="12 13">
    <name type="scientific">Mizuhopecten yessoensis</name>
    <name type="common">Japanese scallop</name>
    <name type="synonym">Patinopecten yessoensis</name>
    <dbReference type="NCBI Taxonomy" id="6573"/>
    <lineage>
        <taxon>Eukaryota</taxon>
        <taxon>Metazoa</taxon>
        <taxon>Spiralia</taxon>
        <taxon>Lophotrochozoa</taxon>
        <taxon>Mollusca</taxon>
        <taxon>Bivalvia</taxon>
        <taxon>Autobranchia</taxon>
        <taxon>Pteriomorphia</taxon>
        <taxon>Pectinida</taxon>
        <taxon>Pectinoidea</taxon>
        <taxon>Pectinidae</taxon>
        <taxon>Mizuhopecten</taxon>
    </lineage>
</organism>
<keyword evidence="9" id="KW-0175">Coiled coil</keyword>
<evidence type="ECO:0000256" key="5">
    <source>
        <dbReference type="ARBA" id="ARBA00023015"/>
    </source>
</evidence>
<dbReference type="Pfam" id="PF08169">
    <property type="entry name" value="RBB1NT"/>
    <property type="match status" value="1"/>
</dbReference>
<sequence>MAGDDPPFLVVGTEVSAKYRGAFCEAKVKKLVKSVKCKVFLKETQSSLIITDDGVKGVLKNGSTVEVKNPETGMLTEGVINRLTDTSMYTVVFDDGDEKTLRRTQLCLKGEKHFIESETLDNLPLSHPEHFGTPVMSSKKAKRGGRHSMGNDEEEDTSSDESIPKRPVYKGRLQNMVGRVMLTEMGDKRKQQVPVLVVLPDAHSTELRTKDHLLIKSFKDGKFYSIARKDMKEFSKDTVQKNEDKTLKAAFEKCIAYYDNQDLPSSWERDELLGTDEEEITDDEESSDDEPSEEKDRFVAQLYKFMDDRGTPINKGPTLGNKDLNLYKLFKVVQNIGGYNKVTNQLKWRGVYAKMSLPPSNTASHQIKTAYKKYLHAFEDFYRKLGSSMGTISRPGRSRSHSGRGMHVPFKKESDKKGKDPPPKKEEEAEEKTESDTGETEGKEVQEAMAKRERSPIKRTMRHEATPKSEEKVKKEEVKEKKVEKDESTPKKTTKKEPLKKDPDSAKKTAKAVKKEKEEEKKARKEMLAEQLKEKANEEKEKEKVKEKVAQEKKVVRRRSMRKDEKDTDSKGEEESCKEEEIKKEKPVEKETKPKAKPVIKDEKKDKKEEKKEDKKEVKITRKELKKAVKSEEEPMEIDKPKVVKKDGKKTKVEEDKSEGSESEKPKGTQKKEVTKKEEQDSEGSPVGPKKEIREVRTEKTQVDDDKDKEEDGDESESDTKWPADMESRADINAEFANGTRLQVRYGRGRNQKVYDAKVVEAGLDSSQVQYLVHYAGWNMRYDEWIKPERIVNIINRPDSDKKVKDCSPKGSKQQLVMMNKKRGRPGSTPPQPSPPKPTIIVESRPGPVKARSPASSTKAKSRPTRSNSVEFKVIDGLPPKWRRTRRNSGVTESDVNSQGSDFEDSDQSDMDADEKEDMDASSPEIEEMERDTSVDSYDEDEDKGNEKDVDASSEDMPKLEKKADELEIPNLTEVKDISEEPKSKTQGSKSTAPESAPDVIIAVTVAVDEQERDKQEVDPLESAPQLEAVEDLTPSEEPAGQDSSSSESDNLKKDVFKWDIEEEEGEGATTKEIVTDMLDSLKEQTEKKLSDLMAENAENDEDIPPVMAPVLEKQVDHKVVNDDIDKPAPEIRPEVIKAEKQQDTEEKEASANDVFDKYEFRDDEEEITLPDLRAEAEKELKEKLKQEAGEIEKRIIKGKKKEVKEKKECKEKEKKEVKKGKMTMAERKMVILPEGTPEIEYEPPQKKAKEEKPSPAAEKVPETSTETAMSTLDKVISSVCDKAREFVMEETEGEKKKVKKKVKKKEAEVVTPEVKRETAKKETSKGVKPVKGEKTPNKGKGKKSKDGGEGETEQFLDSPVSTSVKTDGKNECAMSPSVNPSSHDVVSVKTRAVIDPALESNLQMLSGVELLSGIALMNANVVIGGRMNYGDPPKEVSSSSAANTVLDNTPPTTPEHDDSDGAQCASRDHSSSSQESQNKSELDNGAENERQLVGGESPHGNASPSSNDGSVGSGNVACSESSNLDVPVSSNLGKRRKESEEPTPTKKKRKAKSKTTSERKTSKTTGSDSDEGNEGECSQDPNASNSKLSPHVPGSTHSPRPSRYNLNLEEGKYLEGEKRISFLMEKIQEIRKVYMNLKAEVACIDRRRKRARRKESAHHSSTAAETEYCR</sequence>
<feature type="region of interest" description="Disordered" evidence="10">
    <location>
        <begin position="125"/>
        <end position="169"/>
    </location>
</feature>
<evidence type="ECO:0000313" key="13">
    <source>
        <dbReference type="Proteomes" id="UP000242188"/>
    </source>
</evidence>
<feature type="compositionally biased region" description="Polar residues" evidence="10">
    <location>
        <begin position="985"/>
        <end position="994"/>
    </location>
</feature>
<evidence type="ECO:0000256" key="8">
    <source>
        <dbReference type="ARBA" id="ARBA00023242"/>
    </source>
</evidence>
<comment type="caution">
    <text evidence="12">The sequence shown here is derived from an EMBL/GenBank/DDBJ whole genome shotgun (WGS) entry which is preliminary data.</text>
</comment>
<feature type="compositionally biased region" description="Basic and acidic residues" evidence="10">
    <location>
        <begin position="562"/>
        <end position="679"/>
    </location>
</feature>
<dbReference type="SUPFAM" id="SSF54160">
    <property type="entry name" value="Chromo domain-like"/>
    <property type="match status" value="1"/>
</dbReference>
<feature type="compositionally biased region" description="Acidic residues" evidence="10">
    <location>
        <begin position="902"/>
        <end position="930"/>
    </location>
</feature>
<feature type="region of interest" description="Disordered" evidence="10">
    <location>
        <begin position="1433"/>
        <end position="1605"/>
    </location>
</feature>
<dbReference type="GO" id="GO:0000976">
    <property type="term" value="F:transcription cis-regulatory region binding"/>
    <property type="evidence" value="ECO:0007669"/>
    <property type="project" value="TreeGrafter"/>
</dbReference>
<protein>
    <submittedName>
        <fullName evidence="12">AT-rich interactive domain-containing protein 4B</fullName>
    </submittedName>
</protein>
<feature type="compositionally biased region" description="Basic and acidic residues" evidence="10">
    <location>
        <begin position="410"/>
        <end position="554"/>
    </location>
</feature>
<evidence type="ECO:0000256" key="10">
    <source>
        <dbReference type="SAM" id="MobiDB-lite"/>
    </source>
</evidence>
<dbReference type="Pfam" id="PF01388">
    <property type="entry name" value="ARID"/>
    <property type="match status" value="1"/>
</dbReference>
<feature type="region of interest" description="Disordered" evidence="10">
    <location>
        <begin position="1117"/>
        <end position="1155"/>
    </location>
</feature>
<dbReference type="InterPro" id="IPR016197">
    <property type="entry name" value="Chromo-like_dom_sf"/>
</dbReference>
<feature type="compositionally biased region" description="Basic and acidic residues" evidence="10">
    <location>
        <begin position="945"/>
        <end position="966"/>
    </location>
</feature>
<feature type="compositionally biased region" description="Polar residues" evidence="10">
    <location>
        <begin position="1580"/>
        <end position="1589"/>
    </location>
</feature>
<feature type="region of interest" description="Disordered" evidence="10">
    <location>
        <begin position="821"/>
        <end position="1074"/>
    </location>
</feature>
<feature type="compositionally biased region" description="Low complexity" evidence="10">
    <location>
        <begin position="1504"/>
        <end position="1517"/>
    </location>
</feature>
<proteinExistence type="predicted"/>
<keyword evidence="7" id="KW-0804">Transcription</keyword>
<keyword evidence="8" id="KW-0539">Nucleus</keyword>
<evidence type="ECO:0000256" key="7">
    <source>
        <dbReference type="ARBA" id="ARBA00023163"/>
    </source>
</evidence>
<dbReference type="InterPro" id="IPR036431">
    <property type="entry name" value="ARID_dom_sf"/>
</dbReference>
<dbReference type="OrthoDB" id="10068428at2759"/>
<dbReference type="SMART" id="SM01014">
    <property type="entry name" value="ARID"/>
    <property type="match status" value="1"/>
</dbReference>
<feature type="domain" description="ARID" evidence="11">
    <location>
        <begin position="292"/>
        <end position="383"/>
    </location>
</feature>
<dbReference type="SMART" id="SM00333">
    <property type="entry name" value="TUDOR"/>
    <property type="match status" value="1"/>
</dbReference>
<dbReference type="GO" id="GO:0006357">
    <property type="term" value="P:regulation of transcription by RNA polymerase II"/>
    <property type="evidence" value="ECO:0007669"/>
    <property type="project" value="TreeGrafter"/>
</dbReference>
<feature type="region of interest" description="Disordered" evidence="10">
    <location>
        <begin position="1288"/>
        <end position="1386"/>
    </location>
</feature>
<dbReference type="FunFam" id="1.10.150.60:FF:000003">
    <property type="entry name" value="AT-rich interactive domain-containing protein 4B"/>
    <property type="match status" value="1"/>
</dbReference>
<dbReference type="InterPro" id="IPR025995">
    <property type="entry name" value="Tudor-knot"/>
</dbReference>
<dbReference type="Pfam" id="PF11717">
    <property type="entry name" value="Tudor-knot"/>
    <property type="match status" value="1"/>
</dbReference>
<dbReference type="GO" id="GO:0006325">
    <property type="term" value="P:chromatin organization"/>
    <property type="evidence" value="ECO:0007669"/>
    <property type="project" value="UniProtKB-KW"/>
</dbReference>
<dbReference type="EMBL" id="NEDP02005568">
    <property type="protein sequence ID" value="OWF38408.1"/>
    <property type="molecule type" value="Genomic_DNA"/>
</dbReference>
<evidence type="ECO:0000256" key="2">
    <source>
        <dbReference type="ARBA" id="ARBA00022553"/>
    </source>
</evidence>
<dbReference type="PROSITE" id="PS51011">
    <property type="entry name" value="ARID"/>
    <property type="match status" value="1"/>
</dbReference>
<evidence type="ECO:0000256" key="3">
    <source>
        <dbReference type="ARBA" id="ARBA00022843"/>
    </source>
</evidence>
<dbReference type="STRING" id="6573.A0A210PPK4"/>
<evidence type="ECO:0000256" key="6">
    <source>
        <dbReference type="ARBA" id="ARBA00023125"/>
    </source>
</evidence>
<feature type="compositionally biased region" description="Polar residues" evidence="10">
    <location>
        <begin position="1519"/>
        <end position="1533"/>
    </location>
</feature>
<dbReference type="Proteomes" id="UP000242188">
    <property type="component" value="Unassembled WGS sequence"/>
</dbReference>
<feature type="compositionally biased region" description="Basic and acidic residues" evidence="10">
    <location>
        <begin position="1306"/>
        <end position="1337"/>
    </location>
</feature>
<feature type="region of interest" description="Disordered" evidence="10">
    <location>
        <begin position="388"/>
        <end position="729"/>
    </location>
</feature>
<dbReference type="SUPFAM" id="SSF46774">
    <property type="entry name" value="ARID-like"/>
    <property type="match status" value="1"/>
</dbReference>
<feature type="compositionally biased region" description="Basic and acidic residues" evidence="10">
    <location>
        <begin position="689"/>
        <end position="706"/>
    </location>
</feature>
<dbReference type="Gene3D" id="2.30.30.140">
    <property type="match status" value="3"/>
</dbReference>
<feature type="coiled-coil region" evidence="9">
    <location>
        <begin position="1175"/>
        <end position="1221"/>
    </location>
</feature>
<keyword evidence="6" id="KW-0238">DNA-binding</keyword>
<dbReference type="CDD" id="cd20390">
    <property type="entry name" value="Tudor_ARID4_rpt2"/>
    <property type="match status" value="1"/>
</dbReference>
<accession>A0A210PPK4</accession>
<dbReference type="InterPro" id="IPR012603">
    <property type="entry name" value="ARID4A/B_PWWP"/>
</dbReference>
<dbReference type="GO" id="GO:0005634">
    <property type="term" value="C:nucleus"/>
    <property type="evidence" value="ECO:0007669"/>
    <property type="project" value="TreeGrafter"/>
</dbReference>
<keyword evidence="5" id="KW-0805">Transcription regulation</keyword>
<feature type="compositionally biased region" description="Basic and acidic residues" evidence="10">
    <location>
        <begin position="974"/>
        <end position="984"/>
    </location>
</feature>
<keyword evidence="4" id="KW-0156">Chromatin regulator</keyword>